<gene>
    <name evidence="1" type="ORF">B296_00053729</name>
</gene>
<evidence type="ECO:0000313" key="2">
    <source>
        <dbReference type="Proteomes" id="UP000287651"/>
    </source>
</evidence>
<sequence length="86" mass="9785">MIKYLTKACRLIGAFRHFTITKVSRTDNTHADTLAWLASARGYEKEYEMANLFRSTISTPELATTNTIGSMRYSAIRKTASYTKIK</sequence>
<proteinExistence type="predicted"/>
<evidence type="ECO:0000313" key="1">
    <source>
        <dbReference type="EMBL" id="RRT35777.1"/>
    </source>
</evidence>
<protein>
    <submittedName>
        <fullName evidence="1">Uncharacterized protein</fullName>
    </submittedName>
</protein>
<dbReference type="AlphaFoldDB" id="A0A426X8H4"/>
<organism evidence="1 2">
    <name type="scientific">Ensete ventricosum</name>
    <name type="common">Abyssinian banana</name>
    <name type="synonym">Musa ensete</name>
    <dbReference type="NCBI Taxonomy" id="4639"/>
    <lineage>
        <taxon>Eukaryota</taxon>
        <taxon>Viridiplantae</taxon>
        <taxon>Streptophyta</taxon>
        <taxon>Embryophyta</taxon>
        <taxon>Tracheophyta</taxon>
        <taxon>Spermatophyta</taxon>
        <taxon>Magnoliopsida</taxon>
        <taxon>Liliopsida</taxon>
        <taxon>Zingiberales</taxon>
        <taxon>Musaceae</taxon>
        <taxon>Ensete</taxon>
    </lineage>
</organism>
<comment type="caution">
    <text evidence="1">The sequence shown here is derived from an EMBL/GenBank/DDBJ whole genome shotgun (WGS) entry which is preliminary data.</text>
</comment>
<reference evidence="1 2" key="1">
    <citation type="journal article" date="2014" name="Agronomy (Basel)">
        <title>A Draft Genome Sequence for Ensete ventricosum, the Drought-Tolerant Tree Against Hunger.</title>
        <authorList>
            <person name="Harrison J."/>
            <person name="Moore K.A."/>
            <person name="Paszkiewicz K."/>
            <person name="Jones T."/>
            <person name="Grant M."/>
            <person name="Ambacheew D."/>
            <person name="Muzemil S."/>
            <person name="Studholme D.J."/>
        </authorList>
    </citation>
    <scope>NUCLEOTIDE SEQUENCE [LARGE SCALE GENOMIC DNA]</scope>
</reference>
<dbReference type="EMBL" id="AMZH03024548">
    <property type="protein sequence ID" value="RRT35777.1"/>
    <property type="molecule type" value="Genomic_DNA"/>
</dbReference>
<dbReference type="Proteomes" id="UP000287651">
    <property type="component" value="Unassembled WGS sequence"/>
</dbReference>
<accession>A0A426X8H4</accession>
<name>A0A426X8H4_ENSVE</name>